<dbReference type="Pfam" id="PF20999">
    <property type="entry name" value="DUF4438_C"/>
    <property type="match status" value="1"/>
</dbReference>
<evidence type="ECO:0000259" key="1">
    <source>
        <dbReference type="Pfam" id="PF14505"/>
    </source>
</evidence>
<reference evidence="3 4" key="1">
    <citation type="submission" date="2016-11" db="EMBL/GenBank/DDBJ databases">
        <title>Description of two novel members of the family Erysipelotrichaceae: Ileibacterium lipovorans gen. nov., sp. nov. and Dubosiella newyorkensis, gen. nov., sp. nov.</title>
        <authorList>
            <person name="Cox L.M."/>
            <person name="Sohn J."/>
            <person name="Tyrrell K.L."/>
            <person name="Citron D.M."/>
            <person name="Lawson P.A."/>
            <person name="Patel N.B."/>
            <person name="Iizumi T."/>
            <person name="Perez-Perez G.I."/>
            <person name="Goldstein E.J."/>
            <person name="Blaser M.J."/>
        </authorList>
    </citation>
    <scope>NUCLEOTIDE SEQUENCE [LARGE SCALE GENOMIC DNA]</scope>
    <source>
        <strain evidence="3 4">NYU-BL-A3</strain>
    </source>
</reference>
<organism evidence="3 4">
    <name type="scientific">Ileibacterium valens</name>
    <dbReference type="NCBI Taxonomy" id="1862668"/>
    <lineage>
        <taxon>Bacteria</taxon>
        <taxon>Bacillati</taxon>
        <taxon>Bacillota</taxon>
        <taxon>Erysipelotrichia</taxon>
        <taxon>Erysipelotrichales</taxon>
        <taxon>Erysipelotrichaceae</taxon>
        <taxon>Ileibacterium</taxon>
    </lineage>
</organism>
<feature type="domain" description="DUF4438" evidence="2">
    <location>
        <begin position="166"/>
        <end position="283"/>
    </location>
</feature>
<gene>
    <name evidence="3" type="ORF">BO222_04815</name>
</gene>
<dbReference type="EMBL" id="MPJW01000105">
    <property type="protein sequence ID" value="OLU40519.1"/>
    <property type="molecule type" value="Genomic_DNA"/>
</dbReference>
<evidence type="ECO:0000259" key="2">
    <source>
        <dbReference type="Pfam" id="PF20999"/>
    </source>
</evidence>
<dbReference type="RefSeq" id="WP_075818889.1">
    <property type="nucleotide sequence ID" value="NZ_CAPNHH010000005.1"/>
</dbReference>
<evidence type="ECO:0000313" key="3">
    <source>
        <dbReference type="EMBL" id="OLU40519.1"/>
    </source>
</evidence>
<comment type="caution">
    <text evidence="3">The sequence shown here is derived from an EMBL/GenBank/DDBJ whole genome shotgun (WGS) entry which is preliminary data.</text>
</comment>
<dbReference type="InterPro" id="IPR044909">
    <property type="entry name" value="TM_1086_sf"/>
</dbReference>
<dbReference type="Gene3D" id="2.40.10.170">
    <property type="match status" value="1"/>
</dbReference>
<dbReference type="OrthoDB" id="596789at2"/>
<accession>A0A1U7NGW0</accession>
<dbReference type="InterPro" id="IPR044910">
    <property type="entry name" value="TM_1086_SG_dom"/>
</dbReference>
<sequence length="291" mass="31275">MTLTMNKDKLVRQSLNAKVDHPKIKGYRGSFDGKARICVSTGGVTYTHQIGDNCMDLAGDHIEPGVSMAASDSGENGAVQFLSCVGNEVECLSGPAAGAKGFVTGTHGGVDHTMAYFDKEDLEKMKGNETFFIQGFGQGLKVEECPEVFFMNLDPDLLEAMELTLDEMGNLLFPVTHIIPAALMGSGLGASTIMMGDYDIMTQDKEINEQLGLNGLRFGDIIAIEDHDCEYGPHLKKGAMSIGVIVHSDSFSSGHGPGVTVIATSKNGKITPVITDQANLKNYFPNIKRDY</sequence>
<dbReference type="AlphaFoldDB" id="A0A1U7NGW0"/>
<dbReference type="Gene3D" id="2.102.30.10">
    <property type="entry name" value="tm1086 (SG structure) domain"/>
    <property type="match status" value="1"/>
</dbReference>
<dbReference type="Pfam" id="PF14505">
    <property type="entry name" value="DUF4438"/>
    <property type="match status" value="1"/>
</dbReference>
<feature type="domain" description="DUF4438" evidence="1">
    <location>
        <begin position="27"/>
        <end position="159"/>
    </location>
</feature>
<name>A0A1U7NGW0_9FIRM</name>
<protein>
    <submittedName>
        <fullName evidence="3">DUF4438 domain-containing protein</fullName>
    </submittedName>
</protein>
<dbReference type="InterPro" id="IPR029433">
    <property type="entry name" value="DUF4438_N"/>
</dbReference>
<dbReference type="Gene3D" id="4.10.1180.10">
    <property type="entry name" value="tm1086 domain"/>
    <property type="match status" value="1"/>
</dbReference>
<evidence type="ECO:0000313" key="4">
    <source>
        <dbReference type="Proteomes" id="UP000186341"/>
    </source>
</evidence>
<dbReference type="InterPro" id="IPR048399">
    <property type="entry name" value="DUF4438_C"/>
</dbReference>
<dbReference type="Proteomes" id="UP000186341">
    <property type="component" value="Unassembled WGS sequence"/>
</dbReference>
<dbReference type="GeneID" id="82202537"/>
<keyword evidence="4" id="KW-1185">Reference proteome</keyword>
<proteinExistence type="predicted"/>